<proteinExistence type="predicted"/>
<dbReference type="RefSeq" id="WP_145446788.1">
    <property type="nucleotide sequence ID" value="NZ_CP036280.1"/>
</dbReference>
<dbReference type="OrthoDB" id="9801392at2"/>
<dbReference type="PANTHER" id="PTHR41878">
    <property type="entry name" value="LEXA REPRESSOR-RELATED"/>
    <property type="match status" value="1"/>
</dbReference>
<name>A0A518C078_9BACT</name>
<dbReference type="Pfam" id="PF07929">
    <property type="entry name" value="PRiA4_ORF3"/>
    <property type="match status" value="1"/>
</dbReference>
<gene>
    <name evidence="2" type="ORF">Pan265_24910</name>
</gene>
<dbReference type="KEGG" id="mcad:Pan265_24910"/>
<dbReference type="SUPFAM" id="SSF159941">
    <property type="entry name" value="MM3350-like"/>
    <property type="match status" value="1"/>
</dbReference>
<dbReference type="AlphaFoldDB" id="A0A518C078"/>
<dbReference type="InterPro" id="IPR012912">
    <property type="entry name" value="Plasmid_pRiA4b_Orf3-like"/>
</dbReference>
<feature type="domain" description="Plasmid pRiA4b Orf3-like" evidence="1">
    <location>
        <begin position="6"/>
        <end position="207"/>
    </location>
</feature>
<reference evidence="2 3" key="1">
    <citation type="submission" date="2019-02" db="EMBL/GenBank/DDBJ databases">
        <title>Deep-cultivation of Planctomycetes and their phenomic and genomic characterization uncovers novel biology.</title>
        <authorList>
            <person name="Wiegand S."/>
            <person name="Jogler M."/>
            <person name="Boedeker C."/>
            <person name="Pinto D."/>
            <person name="Vollmers J."/>
            <person name="Rivas-Marin E."/>
            <person name="Kohn T."/>
            <person name="Peeters S.H."/>
            <person name="Heuer A."/>
            <person name="Rast P."/>
            <person name="Oberbeckmann S."/>
            <person name="Bunk B."/>
            <person name="Jeske O."/>
            <person name="Meyerdierks A."/>
            <person name="Storesund J.E."/>
            <person name="Kallscheuer N."/>
            <person name="Luecker S."/>
            <person name="Lage O.M."/>
            <person name="Pohl T."/>
            <person name="Merkel B.J."/>
            <person name="Hornburger P."/>
            <person name="Mueller R.-W."/>
            <person name="Bruemmer F."/>
            <person name="Labrenz M."/>
            <person name="Spormann A.M."/>
            <person name="Op den Camp H."/>
            <person name="Overmann J."/>
            <person name="Amann R."/>
            <person name="Jetten M.S.M."/>
            <person name="Mascher T."/>
            <person name="Medema M.H."/>
            <person name="Devos D.P."/>
            <person name="Kaster A.-K."/>
            <person name="Ovreas L."/>
            <person name="Rohde M."/>
            <person name="Galperin M.Y."/>
            <person name="Jogler C."/>
        </authorList>
    </citation>
    <scope>NUCLEOTIDE SEQUENCE [LARGE SCALE GENOMIC DNA]</scope>
    <source>
        <strain evidence="2 3">Pan265</strain>
    </source>
</reference>
<evidence type="ECO:0000313" key="3">
    <source>
        <dbReference type="Proteomes" id="UP000320386"/>
    </source>
</evidence>
<evidence type="ECO:0000313" key="2">
    <source>
        <dbReference type="EMBL" id="QDU72619.1"/>
    </source>
</evidence>
<dbReference type="Gene3D" id="3.10.290.30">
    <property type="entry name" value="MM3350-like"/>
    <property type="match status" value="1"/>
</dbReference>
<sequence length="218" mass="24787">MSTLIHTLRITLQDSKPPIWRRVAVPSDITLGQLHEVIQISMGWTNSHLHQFVLRDKSLKPSRDEIRKVGEADIWDDAFMARMRGERVFSMLTTPFGDPTEMEGEDEDAVTLAEVCPKVKSKLTYEYDFGDGWEHTIEVQKIEEPKPGVEYPVCLAGKLACPPEDCGGIYGYDHTLDVVADADHEEHDDLVEWLGDDFDPEAFDIDEVNDILAEWREG</sequence>
<keyword evidence="3" id="KW-1185">Reference proteome</keyword>
<dbReference type="PANTHER" id="PTHR41878:SF1">
    <property type="entry name" value="TNPR PROTEIN"/>
    <property type="match status" value="1"/>
</dbReference>
<dbReference type="EMBL" id="CP036280">
    <property type="protein sequence ID" value="QDU72619.1"/>
    <property type="molecule type" value="Genomic_DNA"/>
</dbReference>
<protein>
    <submittedName>
        <fullName evidence="2">Plasmid pRiA4b ORF-3-like protein</fullName>
    </submittedName>
</protein>
<dbReference type="InterPro" id="IPR024047">
    <property type="entry name" value="MM3350-like_sf"/>
</dbReference>
<accession>A0A518C078</accession>
<organism evidence="2 3">
    <name type="scientific">Mucisphaera calidilacus</name>
    <dbReference type="NCBI Taxonomy" id="2527982"/>
    <lineage>
        <taxon>Bacteria</taxon>
        <taxon>Pseudomonadati</taxon>
        <taxon>Planctomycetota</taxon>
        <taxon>Phycisphaerae</taxon>
        <taxon>Phycisphaerales</taxon>
        <taxon>Phycisphaeraceae</taxon>
        <taxon>Mucisphaera</taxon>
    </lineage>
</organism>
<dbReference type="Proteomes" id="UP000320386">
    <property type="component" value="Chromosome"/>
</dbReference>
<evidence type="ECO:0000259" key="1">
    <source>
        <dbReference type="Pfam" id="PF07929"/>
    </source>
</evidence>